<dbReference type="InterPro" id="IPR006094">
    <property type="entry name" value="Oxid_FAD_bind_N"/>
</dbReference>
<organism evidence="5 6">
    <name type="scientific">Methylorubrum rhodesianum</name>
    <dbReference type="NCBI Taxonomy" id="29427"/>
    <lineage>
        <taxon>Bacteria</taxon>
        <taxon>Pseudomonadati</taxon>
        <taxon>Pseudomonadota</taxon>
        <taxon>Alphaproteobacteria</taxon>
        <taxon>Hyphomicrobiales</taxon>
        <taxon>Methylobacteriaceae</taxon>
        <taxon>Methylorubrum</taxon>
    </lineage>
</organism>
<evidence type="ECO:0000259" key="4">
    <source>
        <dbReference type="PROSITE" id="PS51387"/>
    </source>
</evidence>
<reference evidence="5 6" key="1">
    <citation type="journal article" date="2023" name="PLoS ONE">
        <title>Complete genome assembly of Hawai'i environmental nontuberculous mycobacteria reveals unexpected co-isolation with methylobacteria.</title>
        <authorList>
            <person name="Hendrix J."/>
            <person name="Epperson L.E."/>
            <person name="Tong E.I."/>
            <person name="Chan Y.L."/>
            <person name="Hasan N.A."/>
            <person name="Dawrs S.N."/>
            <person name="Norton G.J."/>
            <person name="Virdi R."/>
            <person name="Crooks J.L."/>
            <person name="Chan E.D."/>
            <person name="Honda J.R."/>
            <person name="Strong M."/>
        </authorList>
    </citation>
    <scope>NUCLEOTIDE SEQUENCE [LARGE SCALE GENOMIC DNA]</scope>
    <source>
        <strain evidence="5 6">NJH_HI01</strain>
    </source>
</reference>
<dbReference type="RefSeq" id="WP_345971583.1">
    <property type="nucleotide sequence ID" value="NZ_JAQYXL010000001.1"/>
</dbReference>
<evidence type="ECO:0000256" key="3">
    <source>
        <dbReference type="ARBA" id="ARBA00022827"/>
    </source>
</evidence>
<dbReference type="SUPFAM" id="SSF56176">
    <property type="entry name" value="FAD-binding/transporter-associated domain-like"/>
    <property type="match status" value="1"/>
</dbReference>
<evidence type="ECO:0000256" key="1">
    <source>
        <dbReference type="ARBA" id="ARBA00008000"/>
    </source>
</evidence>
<dbReference type="Gene3D" id="3.30.70.2190">
    <property type="match status" value="1"/>
</dbReference>
<dbReference type="InterPro" id="IPR016164">
    <property type="entry name" value="FAD-linked_Oxase-like_C"/>
</dbReference>
<dbReference type="InterPro" id="IPR016169">
    <property type="entry name" value="FAD-bd_PCMH_sub2"/>
</dbReference>
<name>A0ABU9ZGC4_9HYPH</name>
<dbReference type="Gene3D" id="1.10.45.10">
    <property type="entry name" value="Vanillyl-alcohol Oxidase, Chain A, domain 4"/>
    <property type="match status" value="1"/>
</dbReference>
<protein>
    <submittedName>
        <fullName evidence="5">FAD-binding oxidoreductase</fullName>
    </submittedName>
</protein>
<feature type="domain" description="FAD-binding PCMH-type" evidence="4">
    <location>
        <begin position="47"/>
        <end position="225"/>
    </location>
</feature>
<dbReference type="Pfam" id="PF01565">
    <property type="entry name" value="FAD_binding_4"/>
    <property type="match status" value="1"/>
</dbReference>
<sequence length="489" mass="51074">MTDARPAQDRPAQDRLLAALSERLGARHVRTDPAEIAPHVVEPRGLYHGHALAVVAPGSTEEVAFAVRACGQARVPVVAQGGNTGLVGGGVPFGGIVLSLNRLDRLRAIDSLGASMTVEAGMILADVQAAADAAGMLFPLSWAAEGTARIGGGVATNAGGLAVLAYGNARDLVLGLEVVLADGRVWNGLKALRKNNAGYDLKHLFIGSEGTLGIITAATLKLFPKPLSTCVGFAGLPSARAALALFSRMRAGADRGLTAFEYIPRFGLEMVLRHGIGVRPPLAGPHAAYALIELSSPRPGADTRAEMEALLAEAIEAGLVEDAVIGASAAQDAALWRLRELLPEVQKAEGGSIKHDVSLPLSRLADFLEEAGAACEAAMPGLRPCPFGHFGDGNIHFNLTQPPGMDRAEFLGQWSRFNAIVHGIVERMDGSIAAEHGIGLIKRDELARTADPVGLDLMRRLKATLDPHDLLNPGKVVALSDDAPPALPV</sequence>
<proteinExistence type="inferred from homology"/>
<dbReference type="PROSITE" id="PS51387">
    <property type="entry name" value="FAD_PCMH"/>
    <property type="match status" value="1"/>
</dbReference>
<dbReference type="Gene3D" id="3.30.465.10">
    <property type="match status" value="1"/>
</dbReference>
<dbReference type="Pfam" id="PF02913">
    <property type="entry name" value="FAD-oxidase_C"/>
    <property type="match status" value="1"/>
</dbReference>
<evidence type="ECO:0000256" key="2">
    <source>
        <dbReference type="ARBA" id="ARBA00022630"/>
    </source>
</evidence>
<keyword evidence="2" id="KW-0285">Flavoprotein</keyword>
<dbReference type="InterPro" id="IPR016167">
    <property type="entry name" value="FAD-bd_PCMH_sub1"/>
</dbReference>
<dbReference type="Gene3D" id="3.30.43.10">
    <property type="entry name" value="Uridine Diphospho-n-acetylenolpyruvylglucosamine Reductase, domain 2"/>
    <property type="match status" value="1"/>
</dbReference>
<dbReference type="InterPro" id="IPR036318">
    <property type="entry name" value="FAD-bd_PCMH-like_sf"/>
</dbReference>
<dbReference type="SUPFAM" id="SSF55103">
    <property type="entry name" value="FAD-linked oxidases, C-terminal domain"/>
    <property type="match status" value="1"/>
</dbReference>
<dbReference type="Gene3D" id="3.30.70.2740">
    <property type="match status" value="1"/>
</dbReference>
<gene>
    <name evidence="5" type="ORF">PUR21_20610</name>
</gene>
<dbReference type="PANTHER" id="PTHR43716:SF2">
    <property type="entry name" value="BLL6224 PROTEIN"/>
    <property type="match status" value="1"/>
</dbReference>
<evidence type="ECO:0000313" key="5">
    <source>
        <dbReference type="EMBL" id="MEN3230030.1"/>
    </source>
</evidence>
<dbReference type="InterPro" id="IPR004113">
    <property type="entry name" value="FAD-bd_oxidored_4_C"/>
</dbReference>
<evidence type="ECO:0000313" key="6">
    <source>
        <dbReference type="Proteomes" id="UP001404845"/>
    </source>
</evidence>
<dbReference type="InterPro" id="IPR016171">
    <property type="entry name" value="Vanillyl_alc_oxidase_C-sub2"/>
</dbReference>
<keyword evidence="3" id="KW-0274">FAD</keyword>
<dbReference type="InterPro" id="IPR051264">
    <property type="entry name" value="FAD-oxidored/transferase_4"/>
</dbReference>
<comment type="similarity">
    <text evidence="1">Belongs to the FAD-binding oxidoreductase/transferase type 4 family.</text>
</comment>
<comment type="caution">
    <text evidence="5">The sequence shown here is derived from an EMBL/GenBank/DDBJ whole genome shotgun (WGS) entry which is preliminary data.</text>
</comment>
<dbReference type="InterPro" id="IPR016166">
    <property type="entry name" value="FAD-bd_PCMH"/>
</dbReference>
<dbReference type="PANTHER" id="PTHR43716">
    <property type="entry name" value="D-2-HYDROXYGLUTARATE DEHYDROGENASE, MITOCHONDRIAL"/>
    <property type="match status" value="1"/>
</dbReference>
<keyword evidence="6" id="KW-1185">Reference proteome</keyword>
<accession>A0ABU9ZGC4</accession>
<dbReference type="EMBL" id="JAQYXL010000001">
    <property type="protein sequence ID" value="MEN3230030.1"/>
    <property type="molecule type" value="Genomic_DNA"/>
</dbReference>
<dbReference type="Proteomes" id="UP001404845">
    <property type="component" value="Unassembled WGS sequence"/>
</dbReference>